<proteinExistence type="predicted"/>
<reference evidence="2 3" key="1">
    <citation type="journal article" date="2022" name="Nat. Plants">
        <title>Genomes of leafy and leafless Platanthera orchids illuminate the evolution of mycoheterotrophy.</title>
        <authorList>
            <person name="Li M.H."/>
            <person name="Liu K.W."/>
            <person name="Li Z."/>
            <person name="Lu H.C."/>
            <person name="Ye Q.L."/>
            <person name="Zhang D."/>
            <person name="Wang J.Y."/>
            <person name="Li Y.F."/>
            <person name="Zhong Z.M."/>
            <person name="Liu X."/>
            <person name="Yu X."/>
            <person name="Liu D.K."/>
            <person name="Tu X.D."/>
            <person name="Liu B."/>
            <person name="Hao Y."/>
            <person name="Liao X.Y."/>
            <person name="Jiang Y.T."/>
            <person name="Sun W.H."/>
            <person name="Chen J."/>
            <person name="Chen Y.Q."/>
            <person name="Ai Y."/>
            <person name="Zhai J.W."/>
            <person name="Wu S.S."/>
            <person name="Zhou Z."/>
            <person name="Hsiao Y.Y."/>
            <person name="Wu W.L."/>
            <person name="Chen Y.Y."/>
            <person name="Lin Y.F."/>
            <person name="Hsu J.L."/>
            <person name="Li C.Y."/>
            <person name="Wang Z.W."/>
            <person name="Zhao X."/>
            <person name="Zhong W.Y."/>
            <person name="Ma X.K."/>
            <person name="Ma L."/>
            <person name="Huang J."/>
            <person name="Chen G.Z."/>
            <person name="Huang M.Z."/>
            <person name="Huang L."/>
            <person name="Peng D.H."/>
            <person name="Luo Y.B."/>
            <person name="Zou S.Q."/>
            <person name="Chen S.P."/>
            <person name="Lan S."/>
            <person name="Tsai W.C."/>
            <person name="Van de Peer Y."/>
            <person name="Liu Z.J."/>
        </authorList>
    </citation>
    <scope>NUCLEOTIDE SEQUENCE [LARGE SCALE GENOMIC DNA]</scope>
    <source>
        <strain evidence="2">Lor288</strain>
    </source>
</reference>
<feature type="region of interest" description="Disordered" evidence="1">
    <location>
        <begin position="48"/>
        <end position="67"/>
    </location>
</feature>
<evidence type="ECO:0000313" key="2">
    <source>
        <dbReference type="EMBL" id="KAK8960869.1"/>
    </source>
</evidence>
<name>A0ABR2M9N2_9ASPA</name>
<comment type="caution">
    <text evidence="2">The sequence shown here is derived from an EMBL/GenBank/DDBJ whole genome shotgun (WGS) entry which is preliminary data.</text>
</comment>
<gene>
    <name evidence="2" type="ORF">KSP40_PGU000702</name>
</gene>
<accession>A0ABR2M9N2</accession>
<keyword evidence="3" id="KW-1185">Reference proteome</keyword>
<dbReference type="Proteomes" id="UP001412067">
    <property type="component" value="Unassembled WGS sequence"/>
</dbReference>
<sequence length="141" mass="15526">MFFYIMKIAFPDSDFGKAKKDLTFPIPGNSGAATKQPIKPCSIIHGKQLGLEGDPSPPPRSAPRPWTSKANFKTYDGDRQGVWVNVSSSDGTRPRSIGICLENSAADRSLLRPLPAHPGCYFDAQLNPVQDRFNFLLNAYI</sequence>
<evidence type="ECO:0000256" key="1">
    <source>
        <dbReference type="SAM" id="MobiDB-lite"/>
    </source>
</evidence>
<organism evidence="2 3">
    <name type="scientific">Platanthera guangdongensis</name>
    <dbReference type="NCBI Taxonomy" id="2320717"/>
    <lineage>
        <taxon>Eukaryota</taxon>
        <taxon>Viridiplantae</taxon>
        <taxon>Streptophyta</taxon>
        <taxon>Embryophyta</taxon>
        <taxon>Tracheophyta</taxon>
        <taxon>Spermatophyta</taxon>
        <taxon>Magnoliopsida</taxon>
        <taxon>Liliopsida</taxon>
        <taxon>Asparagales</taxon>
        <taxon>Orchidaceae</taxon>
        <taxon>Orchidoideae</taxon>
        <taxon>Orchideae</taxon>
        <taxon>Orchidinae</taxon>
        <taxon>Platanthera</taxon>
    </lineage>
</organism>
<dbReference type="EMBL" id="JBBWWR010000010">
    <property type="protein sequence ID" value="KAK8960869.1"/>
    <property type="molecule type" value="Genomic_DNA"/>
</dbReference>
<evidence type="ECO:0000313" key="3">
    <source>
        <dbReference type="Proteomes" id="UP001412067"/>
    </source>
</evidence>
<protein>
    <submittedName>
        <fullName evidence="2">Uncharacterized protein</fullName>
    </submittedName>
</protein>